<reference evidence="2 3" key="1">
    <citation type="submission" date="2019-07" db="EMBL/GenBank/DDBJ databases">
        <authorList>
            <person name="Jastrzebski P J."/>
            <person name="Paukszto L."/>
            <person name="Jastrzebski P J."/>
        </authorList>
    </citation>
    <scope>NUCLEOTIDE SEQUENCE [LARGE SCALE GENOMIC DNA]</scope>
    <source>
        <strain evidence="2 3">WMS-il1</strain>
    </source>
</reference>
<proteinExistence type="predicted"/>
<accession>A0A564Z4I2</accession>
<feature type="region of interest" description="Disordered" evidence="1">
    <location>
        <begin position="1"/>
        <end position="27"/>
    </location>
</feature>
<protein>
    <submittedName>
        <fullName evidence="2">Uncharacterized protein</fullName>
    </submittedName>
</protein>
<sequence length="50" mass="5809">MHRETKRPGNLKDWEMPPLPPPHTICQKSTSNNVSPVAFHCVLVNFRHLF</sequence>
<feature type="compositionally biased region" description="Basic and acidic residues" evidence="1">
    <location>
        <begin position="1"/>
        <end position="15"/>
    </location>
</feature>
<evidence type="ECO:0000313" key="2">
    <source>
        <dbReference type="EMBL" id="VUZ54356.1"/>
    </source>
</evidence>
<evidence type="ECO:0000313" key="3">
    <source>
        <dbReference type="Proteomes" id="UP000321570"/>
    </source>
</evidence>
<keyword evidence="3" id="KW-1185">Reference proteome</keyword>
<dbReference type="AlphaFoldDB" id="A0A564Z4I2"/>
<dbReference type="Proteomes" id="UP000321570">
    <property type="component" value="Unassembled WGS sequence"/>
</dbReference>
<evidence type="ECO:0000256" key="1">
    <source>
        <dbReference type="SAM" id="MobiDB-lite"/>
    </source>
</evidence>
<dbReference type="EMBL" id="CABIJS010000642">
    <property type="protein sequence ID" value="VUZ54356.1"/>
    <property type="molecule type" value="Genomic_DNA"/>
</dbReference>
<name>A0A564Z4I2_HYMDI</name>
<organism evidence="2 3">
    <name type="scientific">Hymenolepis diminuta</name>
    <name type="common">Rat tapeworm</name>
    <dbReference type="NCBI Taxonomy" id="6216"/>
    <lineage>
        <taxon>Eukaryota</taxon>
        <taxon>Metazoa</taxon>
        <taxon>Spiralia</taxon>
        <taxon>Lophotrochozoa</taxon>
        <taxon>Platyhelminthes</taxon>
        <taxon>Cestoda</taxon>
        <taxon>Eucestoda</taxon>
        <taxon>Cyclophyllidea</taxon>
        <taxon>Hymenolepididae</taxon>
        <taxon>Hymenolepis</taxon>
    </lineage>
</organism>
<gene>
    <name evidence="2" type="ORF">WMSIL1_LOCUS12447</name>
</gene>